<sequence>MSETPYCHRYWLYQHARLYRTETRLSVSVRLLCNPCLPTSVARTNNLAPVLVFVVMEHPHSLIPL</sequence>
<accession>E4ZVD8</accession>
<protein>
    <submittedName>
        <fullName evidence="1">Predicted protein</fullName>
    </submittedName>
</protein>
<dbReference type="EMBL" id="FP929127">
    <property type="protein sequence ID" value="CBX95564.1"/>
    <property type="molecule type" value="Genomic_DNA"/>
</dbReference>
<dbReference type="HOGENOM" id="CLU_2850133_0_0_1"/>
<dbReference type="InParanoid" id="E4ZVD8"/>
<organism evidence="2">
    <name type="scientific">Leptosphaeria maculans (strain JN3 / isolate v23.1.3 / race Av1-4-5-6-7-8)</name>
    <name type="common">Blackleg fungus</name>
    <name type="synonym">Phoma lingam</name>
    <dbReference type="NCBI Taxonomy" id="985895"/>
    <lineage>
        <taxon>Eukaryota</taxon>
        <taxon>Fungi</taxon>
        <taxon>Dikarya</taxon>
        <taxon>Ascomycota</taxon>
        <taxon>Pezizomycotina</taxon>
        <taxon>Dothideomycetes</taxon>
        <taxon>Pleosporomycetidae</taxon>
        <taxon>Pleosporales</taxon>
        <taxon>Pleosporineae</taxon>
        <taxon>Leptosphaeriaceae</taxon>
        <taxon>Plenodomus</taxon>
        <taxon>Plenodomus lingam/Leptosphaeria maculans species complex</taxon>
    </lineage>
</organism>
<reference evidence="2" key="1">
    <citation type="journal article" date="2011" name="Nat. Commun.">
        <title>Effector diversification within compartments of the Leptosphaeria maculans genome affected by Repeat-Induced Point mutations.</title>
        <authorList>
            <person name="Rouxel T."/>
            <person name="Grandaubert J."/>
            <person name="Hane J.K."/>
            <person name="Hoede C."/>
            <person name="van de Wouw A.P."/>
            <person name="Couloux A."/>
            <person name="Dominguez V."/>
            <person name="Anthouard V."/>
            <person name="Bally P."/>
            <person name="Bourras S."/>
            <person name="Cozijnsen A.J."/>
            <person name="Ciuffetti L.M."/>
            <person name="Degrave A."/>
            <person name="Dilmaghani A."/>
            <person name="Duret L."/>
            <person name="Fudal I."/>
            <person name="Goodwin S.B."/>
            <person name="Gout L."/>
            <person name="Glaser N."/>
            <person name="Linglin J."/>
            <person name="Kema G.H.J."/>
            <person name="Lapalu N."/>
            <person name="Lawrence C.B."/>
            <person name="May K."/>
            <person name="Meyer M."/>
            <person name="Ollivier B."/>
            <person name="Poulain J."/>
            <person name="Schoch C.L."/>
            <person name="Simon A."/>
            <person name="Spatafora J.W."/>
            <person name="Stachowiak A."/>
            <person name="Turgeon B.G."/>
            <person name="Tyler B.M."/>
            <person name="Vincent D."/>
            <person name="Weissenbach J."/>
            <person name="Amselem J."/>
            <person name="Quesneville H."/>
            <person name="Oliver R.P."/>
            <person name="Wincker P."/>
            <person name="Balesdent M.-H."/>
            <person name="Howlett B.J."/>
        </authorList>
    </citation>
    <scope>NUCLEOTIDE SEQUENCE [LARGE SCALE GENOMIC DNA]</scope>
    <source>
        <strain evidence="2">JN3 / isolate v23.1.3 / race Av1-4-5-6-7-8</strain>
    </source>
</reference>
<name>E4ZVD8_LEPMJ</name>
<keyword evidence="2" id="KW-1185">Reference proteome</keyword>
<gene>
    <name evidence="1" type="ORF">LEMA_P027160.1</name>
</gene>
<dbReference type="AlphaFoldDB" id="E4ZVD8"/>
<proteinExistence type="predicted"/>
<dbReference type="VEuPathDB" id="FungiDB:LEMA_P027160.1"/>
<evidence type="ECO:0000313" key="2">
    <source>
        <dbReference type="Proteomes" id="UP000002668"/>
    </source>
</evidence>
<evidence type="ECO:0000313" key="1">
    <source>
        <dbReference type="EMBL" id="CBX95564.1"/>
    </source>
</evidence>
<dbReference type="Proteomes" id="UP000002668">
    <property type="component" value="Genome"/>
</dbReference>